<evidence type="ECO:0000313" key="7">
    <source>
        <dbReference type="Proteomes" id="UP000800235"/>
    </source>
</evidence>
<dbReference type="OrthoDB" id="1938591at2759"/>
<reference evidence="6" key="1">
    <citation type="journal article" date="2020" name="Stud. Mycol.">
        <title>101 Dothideomycetes genomes: a test case for predicting lifestyles and emergence of pathogens.</title>
        <authorList>
            <person name="Haridas S."/>
            <person name="Albert R."/>
            <person name="Binder M."/>
            <person name="Bloem J."/>
            <person name="Labutti K."/>
            <person name="Salamov A."/>
            <person name="Andreopoulos B."/>
            <person name="Baker S."/>
            <person name="Barry K."/>
            <person name="Bills G."/>
            <person name="Bluhm B."/>
            <person name="Cannon C."/>
            <person name="Castanera R."/>
            <person name="Culley D."/>
            <person name="Daum C."/>
            <person name="Ezra D."/>
            <person name="Gonzalez J."/>
            <person name="Henrissat B."/>
            <person name="Kuo A."/>
            <person name="Liang C."/>
            <person name="Lipzen A."/>
            <person name="Lutzoni F."/>
            <person name="Magnuson J."/>
            <person name="Mondo S."/>
            <person name="Nolan M."/>
            <person name="Ohm R."/>
            <person name="Pangilinan J."/>
            <person name="Park H.-J."/>
            <person name="Ramirez L."/>
            <person name="Alfaro M."/>
            <person name="Sun H."/>
            <person name="Tritt A."/>
            <person name="Yoshinaga Y."/>
            <person name="Zwiers L.-H."/>
            <person name="Turgeon B."/>
            <person name="Goodwin S."/>
            <person name="Spatafora J."/>
            <person name="Crous P."/>
            <person name="Grigoriev I."/>
        </authorList>
    </citation>
    <scope>NUCLEOTIDE SEQUENCE</scope>
    <source>
        <strain evidence="6">CBS 130266</strain>
    </source>
</reference>
<keyword evidence="1" id="KW-0805">Transcription regulation</keyword>
<dbReference type="PROSITE" id="PS51011">
    <property type="entry name" value="ARID"/>
    <property type="match status" value="1"/>
</dbReference>
<evidence type="ECO:0000313" key="6">
    <source>
        <dbReference type="EMBL" id="KAF2429672.1"/>
    </source>
</evidence>
<dbReference type="PANTHER" id="PTHR13964:SF27">
    <property type="entry name" value="HAT-TRICK, ISOFORM D"/>
    <property type="match status" value="1"/>
</dbReference>
<keyword evidence="7" id="KW-1185">Reference proteome</keyword>
<dbReference type="AlphaFoldDB" id="A0A9P4NQ92"/>
<feature type="domain" description="ARID" evidence="5">
    <location>
        <begin position="305"/>
        <end position="398"/>
    </location>
</feature>
<dbReference type="Pfam" id="PF01388">
    <property type="entry name" value="ARID"/>
    <property type="match status" value="1"/>
</dbReference>
<feature type="compositionally biased region" description="Low complexity" evidence="4">
    <location>
        <begin position="283"/>
        <end position="304"/>
    </location>
</feature>
<feature type="compositionally biased region" description="Basic and acidic residues" evidence="4">
    <location>
        <begin position="1007"/>
        <end position="1020"/>
    </location>
</feature>
<dbReference type="EMBL" id="MU007045">
    <property type="protein sequence ID" value="KAF2429672.1"/>
    <property type="molecule type" value="Genomic_DNA"/>
</dbReference>
<feature type="compositionally biased region" description="Polar residues" evidence="4">
    <location>
        <begin position="419"/>
        <end position="433"/>
    </location>
</feature>
<dbReference type="Proteomes" id="UP000800235">
    <property type="component" value="Unassembled WGS sequence"/>
</dbReference>
<feature type="compositionally biased region" description="Low complexity" evidence="4">
    <location>
        <begin position="141"/>
        <end position="153"/>
    </location>
</feature>
<dbReference type="CDD" id="cd16871">
    <property type="entry name" value="ARID_Swi1p-like"/>
    <property type="match status" value="1"/>
</dbReference>
<accession>A0A9P4NQ92</accession>
<keyword evidence="2" id="KW-0804">Transcription</keyword>
<feature type="compositionally biased region" description="Low complexity" evidence="4">
    <location>
        <begin position="436"/>
        <end position="473"/>
    </location>
</feature>
<evidence type="ECO:0000256" key="4">
    <source>
        <dbReference type="SAM" id="MobiDB-lite"/>
    </source>
</evidence>
<feature type="region of interest" description="Disordered" evidence="4">
    <location>
        <begin position="1003"/>
        <end position="1044"/>
    </location>
</feature>
<feature type="compositionally biased region" description="Low complexity" evidence="4">
    <location>
        <begin position="484"/>
        <end position="497"/>
    </location>
</feature>
<evidence type="ECO:0000256" key="1">
    <source>
        <dbReference type="ARBA" id="ARBA00023015"/>
    </source>
</evidence>
<dbReference type="SMART" id="SM00501">
    <property type="entry name" value="BRIGHT"/>
    <property type="match status" value="1"/>
</dbReference>
<feature type="region of interest" description="Disordered" evidence="4">
    <location>
        <begin position="283"/>
        <end position="306"/>
    </location>
</feature>
<feature type="region of interest" description="Disordered" evidence="4">
    <location>
        <begin position="20"/>
        <end position="170"/>
    </location>
</feature>
<evidence type="ECO:0000256" key="3">
    <source>
        <dbReference type="ARBA" id="ARBA00023242"/>
    </source>
</evidence>
<dbReference type="SMART" id="SM01014">
    <property type="entry name" value="ARID"/>
    <property type="match status" value="1"/>
</dbReference>
<proteinExistence type="predicted"/>
<dbReference type="GO" id="GO:0016514">
    <property type="term" value="C:SWI/SNF complex"/>
    <property type="evidence" value="ECO:0007669"/>
    <property type="project" value="TreeGrafter"/>
</dbReference>
<dbReference type="SUPFAM" id="SSF46774">
    <property type="entry name" value="ARID-like"/>
    <property type="match status" value="1"/>
</dbReference>
<feature type="compositionally biased region" description="Polar residues" evidence="4">
    <location>
        <begin position="102"/>
        <end position="116"/>
    </location>
</feature>
<sequence>MNAWDTLEPPMFNANNIQQQFHVQQQQQQQQQQHRSQTPQFQVNSVVPAKRGRDDGGAGGGIESRSQTPQQAGGYPPGAFQGGPQQQPGQPLQAPNPYQHLQHGSQNNTPSPTMSNQQFRPPPQPAQQRMQTVSPHPPFPGQQQQQQQPGMGMSPPPDANGRVNTPQQNGQYSMAGQMGGQMAGQMGTGGMNFMPGTSMPQGYNQNYGGAQNMGGSQQSPYPAPQVQLTPNLAMQQAEMHRQQQIKMQQQQQMMQQNRAAAAQHAQQAAAMNRNMMIAQQQNNMSTPTRPQGQPAMNPQQMQQRQQEEHAFLQRVGRYMAQSQRPFEPQPTISGRPLSLFYLFNVVLKGKGSKQVTQLGQWPQVAVALRFPPEQYPSAAMEIKDIFERCLGMWEAATFASMKQTQKKNMEATQQAHMNNMGGASQMSPTNGPTPQMPQQNAQQNAQYMQQLQQKMQSVQQQQQQVGQMTPVQNNASLPPSNGWSTPQSAPAAATPQAVAENRKSISMTRQLEGSPAQAKQPSFATPPPSKALERADSSSKLTNGAVMSAEPWNSTNYKPNTRKLKTSWGGLETDQVTVNIGAEIARLKPDVPDVPEMGNLDIHALSMSLQSGIAGEVRYALDYLVKVSNEQRIYLDLDQCEDLVDILIDCAEEQVELLAEEAPEVSDILDLSSYEDVIRNVKIEVHGLQDIPEAGTLAYRLDRAADRLIAITTIIRNLSFPLPLEKNQFVLAEPLVIKFISNAIRLVGTRMLFVRSHVNTQDFMKDIVVFLSNVADKISLPSREDAESILHFLLSFAPRPCPTTVSPLRFAPYNPHIHPYYPPAIDSLAKLLARDEPNRSFYKHIFLDNIAPSKTKPIHEVYDLLTRTFAFAIAVIPERVSSRAPANQPDTLRLAEARKAPLTQGMLAADILSMLCPPVEVGLATAWLKAEDGWAPSLIRLALLLIRRDVELHNQRVQRGPQGQQMGRPPHQNADEGFSLITPRAFGMIKRLGQKSIDQTLVSSRSKANEHGIDTEHPDSSGELATGGAVKGINLDGANDEADDAEEWDRKISAFEGFNGEIVPKSDFLLGVLFLIGIEQSVLKEVWELAEVWEAA</sequence>
<dbReference type="Gene3D" id="1.10.150.60">
    <property type="entry name" value="ARID DNA-binding domain"/>
    <property type="match status" value="1"/>
</dbReference>
<feature type="compositionally biased region" description="Polar residues" evidence="4">
    <location>
        <begin position="474"/>
        <end position="483"/>
    </location>
</feature>
<evidence type="ECO:0000259" key="5">
    <source>
        <dbReference type="PROSITE" id="PS51011"/>
    </source>
</evidence>
<feature type="compositionally biased region" description="Low complexity" evidence="4">
    <location>
        <begin position="20"/>
        <end position="42"/>
    </location>
</feature>
<dbReference type="PANTHER" id="PTHR13964">
    <property type="entry name" value="RBP-RELATED"/>
    <property type="match status" value="1"/>
</dbReference>
<feature type="compositionally biased region" description="Low complexity" evidence="4">
    <location>
        <begin position="69"/>
        <end position="97"/>
    </location>
</feature>
<gene>
    <name evidence="6" type="ORF">EJ08DRAFT_272128</name>
</gene>
<protein>
    <recommendedName>
        <fullName evidence="5">ARID domain-containing protein</fullName>
    </recommendedName>
</protein>
<dbReference type="InterPro" id="IPR001606">
    <property type="entry name" value="ARID_dom"/>
</dbReference>
<comment type="caution">
    <text evidence="6">The sequence shown here is derived from an EMBL/GenBank/DDBJ whole genome shotgun (WGS) entry which is preliminary data.</text>
</comment>
<dbReference type="GO" id="GO:0006357">
    <property type="term" value="P:regulation of transcription by RNA polymerase II"/>
    <property type="evidence" value="ECO:0007669"/>
    <property type="project" value="TreeGrafter"/>
</dbReference>
<feature type="compositionally biased region" description="Polar residues" evidence="4">
    <location>
        <begin position="504"/>
        <end position="523"/>
    </location>
</feature>
<dbReference type="InterPro" id="IPR051232">
    <property type="entry name" value="ARID/SWI1_ChromRemod"/>
</dbReference>
<organism evidence="6 7">
    <name type="scientific">Tothia fuscella</name>
    <dbReference type="NCBI Taxonomy" id="1048955"/>
    <lineage>
        <taxon>Eukaryota</taxon>
        <taxon>Fungi</taxon>
        <taxon>Dikarya</taxon>
        <taxon>Ascomycota</taxon>
        <taxon>Pezizomycotina</taxon>
        <taxon>Dothideomycetes</taxon>
        <taxon>Pleosporomycetidae</taxon>
        <taxon>Venturiales</taxon>
        <taxon>Cylindrosympodiaceae</taxon>
        <taxon>Tothia</taxon>
    </lineage>
</organism>
<dbReference type="InterPro" id="IPR036431">
    <property type="entry name" value="ARID_dom_sf"/>
</dbReference>
<keyword evidence="3" id="KW-0539">Nucleus</keyword>
<feature type="region of interest" description="Disordered" evidence="4">
    <location>
        <begin position="419"/>
        <end position="559"/>
    </location>
</feature>
<name>A0A9P4NQ92_9PEZI</name>
<dbReference type="GO" id="GO:0000976">
    <property type="term" value="F:transcription cis-regulatory region binding"/>
    <property type="evidence" value="ECO:0007669"/>
    <property type="project" value="TreeGrafter"/>
</dbReference>
<evidence type="ECO:0000256" key="2">
    <source>
        <dbReference type="ARBA" id="ARBA00023163"/>
    </source>
</evidence>